<feature type="binding site" evidence="7">
    <location>
        <position position="232"/>
    </location>
    <ligand>
        <name>Mg(2+)</name>
        <dbReference type="ChEBI" id="CHEBI:18420"/>
    </ligand>
</feature>
<feature type="binding site" evidence="7">
    <location>
        <position position="23"/>
    </location>
    <ligand>
        <name>(6S)-5-formyl-5,6,7,8-tetrahydrofolate</name>
        <dbReference type="ChEBI" id="CHEBI:57457"/>
    </ligand>
</feature>
<dbReference type="GO" id="GO:0002098">
    <property type="term" value="P:tRNA wobble uridine modification"/>
    <property type="evidence" value="ECO:0007669"/>
    <property type="project" value="TreeGrafter"/>
</dbReference>
<dbReference type="InterPro" id="IPR027266">
    <property type="entry name" value="TrmE/GcvT-like"/>
</dbReference>
<dbReference type="FunFam" id="3.30.1360.120:FF:000007">
    <property type="entry name" value="tRNA modification GTPase GTPBP3, mitochondrial"/>
    <property type="match status" value="1"/>
</dbReference>
<feature type="binding site" evidence="7">
    <location>
        <position position="122"/>
    </location>
    <ligand>
        <name>(6S)-5-formyl-5,6,7,8-tetrahydrofolate</name>
        <dbReference type="ChEBI" id="CHEBI:57457"/>
    </ligand>
</feature>
<keyword evidence="7" id="KW-0963">Cytoplasm</keyword>
<keyword evidence="7" id="KW-0460">Magnesium</keyword>
<evidence type="ECO:0000256" key="8">
    <source>
        <dbReference type="RuleBase" id="RU003313"/>
    </source>
</evidence>
<dbReference type="NCBIfam" id="TIGR00450">
    <property type="entry name" value="mnmE_trmE_thdF"/>
    <property type="match status" value="1"/>
</dbReference>
<evidence type="ECO:0000259" key="9">
    <source>
        <dbReference type="PROSITE" id="PS51709"/>
    </source>
</evidence>
<dbReference type="Gene3D" id="3.30.1360.120">
    <property type="entry name" value="Probable tRNA modification gtpase trme, domain 1"/>
    <property type="match status" value="1"/>
</dbReference>
<feature type="binding site" evidence="7">
    <location>
        <position position="82"/>
    </location>
    <ligand>
        <name>(6S)-5-formyl-5,6,7,8-tetrahydrofolate</name>
        <dbReference type="ChEBI" id="CHEBI:57457"/>
    </ligand>
</feature>
<dbReference type="EC" id="3.6.-.-" evidence="7"/>
<feature type="binding site" evidence="7">
    <location>
        <begin position="347"/>
        <end position="349"/>
    </location>
    <ligand>
        <name>GTP</name>
        <dbReference type="ChEBI" id="CHEBI:37565"/>
    </ligand>
</feature>
<feature type="binding site" evidence="7">
    <location>
        <begin position="247"/>
        <end position="253"/>
    </location>
    <ligand>
        <name>GTP</name>
        <dbReference type="ChEBI" id="CHEBI:37565"/>
    </ligand>
</feature>
<reference evidence="10 11" key="1">
    <citation type="submission" date="2017-03" db="EMBL/GenBank/DDBJ databases">
        <authorList>
            <person name="Afonso C.L."/>
            <person name="Miller P.J."/>
            <person name="Scott M.A."/>
            <person name="Spackman E."/>
            <person name="Goraichik I."/>
            <person name="Dimitrov K.M."/>
            <person name="Suarez D.L."/>
            <person name="Swayne D.E."/>
        </authorList>
    </citation>
    <scope>NUCLEOTIDE SEQUENCE [LARGE SCALE GENOMIC DNA]</scope>
    <source>
        <strain evidence="10 11">CECT 7691</strain>
    </source>
</reference>
<feature type="binding site" evidence="7">
    <location>
        <position position="253"/>
    </location>
    <ligand>
        <name>Mg(2+)</name>
        <dbReference type="ChEBI" id="CHEBI:18420"/>
    </ligand>
</feature>
<evidence type="ECO:0000313" key="10">
    <source>
        <dbReference type="EMBL" id="SLN20511.1"/>
    </source>
</evidence>
<evidence type="ECO:0000313" key="11">
    <source>
        <dbReference type="Proteomes" id="UP000193200"/>
    </source>
</evidence>
<dbReference type="NCBIfam" id="TIGR00231">
    <property type="entry name" value="small_GTP"/>
    <property type="match status" value="1"/>
</dbReference>
<dbReference type="RefSeq" id="WP_085881839.1">
    <property type="nucleotide sequence ID" value="NZ_FWFR01000001.1"/>
</dbReference>
<evidence type="ECO:0000256" key="5">
    <source>
        <dbReference type="ARBA" id="ARBA00022958"/>
    </source>
</evidence>
<keyword evidence="6 7" id="KW-0342">GTP-binding</keyword>
<dbReference type="InterPro" id="IPR027368">
    <property type="entry name" value="MnmE_dom2"/>
</dbReference>
<keyword evidence="2 7" id="KW-0819">tRNA processing</keyword>
<dbReference type="InterPro" id="IPR018948">
    <property type="entry name" value="GTP-bd_TrmE_N"/>
</dbReference>
<comment type="subcellular location">
    <subcellularLocation>
        <location evidence="7">Cytoplasm</location>
    </subcellularLocation>
</comment>
<dbReference type="OrthoDB" id="9805918at2"/>
<dbReference type="InterPro" id="IPR005225">
    <property type="entry name" value="Small_GTP-bd"/>
</dbReference>
<keyword evidence="4 7" id="KW-0378">Hydrolase</keyword>
<evidence type="ECO:0000256" key="6">
    <source>
        <dbReference type="ARBA" id="ARBA00023134"/>
    </source>
</evidence>
<dbReference type="AlphaFoldDB" id="A0A1Y5RLS7"/>
<comment type="similarity">
    <text evidence="1 7 8">Belongs to the TRAFAC class TrmE-Era-EngA-EngB-Septin-like GTPase superfamily. TrmE GTPase family.</text>
</comment>
<dbReference type="CDD" id="cd14858">
    <property type="entry name" value="TrmE_N"/>
    <property type="match status" value="1"/>
</dbReference>
<dbReference type="GO" id="GO:0003924">
    <property type="term" value="F:GTPase activity"/>
    <property type="evidence" value="ECO:0007669"/>
    <property type="project" value="UniProtKB-UniRule"/>
</dbReference>
<evidence type="ECO:0000256" key="1">
    <source>
        <dbReference type="ARBA" id="ARBA00011043"/>
    </source>
</evidence>
<comment type="function">
    <text evidence="7">Exhibits a very high intrinsic GTPase hydrolysis rate. Involved in the addition of a carboxymethylaminomethyl (cmnm) group at the wobble position (U34) of certain tRNAs, forming tRNA-cmnm(5)s(2)U34.</text>
</comment>
<dbReference type="GO" id="GO:0005737">
    <property type="term" value="C:cytoplasm"/>
    <property type="evidence" value="ECO:0007669"/>
    <property type="project" value="UniProtKB-SubCell"/>
</dbReference>
<dbReference type="PROSITE" id="PS51709">
    <property type="entry name" value="G_TRME"/>
    <property type="match status" value="1"/>
</dbReference>
<dbReference type="PANTHER" id="PTHR42714">
    <property type="entry name" value="TRNA MODIFICATION GTPASE GTPBP3"/>
    <property type="match status" value="1"/>
</dbReference>
<keyword evidence="7" id="KW-0479">Metal-binding</keyword>
<keyword evidence="5 7" id="KW-0630">Potassium</keyword>
<dbReference type="InterPro" id="IPR027417">
    <property type="entry name" value="P-loop_NTPase"/>
</dbReference>
<evidence type="ECO:0000256" key="2">
    <source>
        <dbReference type="ARBA" id="ARBA00022694"/>
    </source>
</evidence>
<dbReference type="NCBIfam" id="NF003661">
    <property type="entry name" value="PRK05291.1-3"/>
    <property type="match status" value="1"/>
</dbReference>
<gene>
    <name evidence="7 10" type="primary">mnmE</name>
    <name evidence="7" type="synonym">trmE</name>
    <name evidence="10" type="ORF">OCH7691_00504</name>
</gene>
<dbReference type="InterPro" id="IPR025867">
    <property type="entry name" value="MnmE_helical"/>
</dbReference>
<evidence type="ECO:0000256" key="7">
    <source>
        <dbReference type="HAMAP-Rule" id="MF_00379"/>
    </source>
</evidence>
<comment type="caution">
    <text evidence="7">Lacks conserved residue(s) required for the propagation of feature annotation.</text>
</comment>
<dbReference type="HAMAP" id="MF_00379">
    <property type="entry name" value="GTPase_MnmE"/>
    <property type="match status" value="1"/>
</dbReference>
<proteinExistence type="inferred from homology"/>
<feature type="binding site" evidence="7">
    <location>
        <position position="440"/>
    </location>
    <ligand>
        <name>(6S)-5-formyl-5,6,7,8-tetrahydrofolate</name>
        <dbReference type="ChEBI" id="CHEBI:57457"/>
    </ligand>
</feature>
<dbReference type="Pfam" id="PF10396">
    <property type="entry name" value="TrmE_N"/>
    <property type="match status" value="1"/>
</dbReference>
<dbReference type="PANTHER" id="PTHR42714:SF2">
    <property type="entry name" value="TRNA MODIFICATION GTPASE GTPBP3, MITOCHONDRIAL"/>
    <property type="match status" value="1"/>
</dbReference>
<dbReference type="FunCoup" id="A0A1Y5RLS7">
    <property type="interactions" value="620"/>
</dbReference>
<comment type="cofactor">
    <cofactor evidence="7">
        <name>K(+)</name>
        <dbReference type="ChEBI" id="CHEBI:29103"/>
    </cofactor>
    <text evidence="7">Binds 1 potassium ion per subunit.</text>
</comment>
<dbReference type="Pfam" id="PF01926">
    <property type="entry name" value="MMR_HSR1"/>
    <property type="match status" value="1"/>
</dbReference>
<dbReference type="EMBL" id="FWFR01000001">
    <property type="protein sequence ID" value="SLN20511.1"/>
    <property type="molecule type" value="Genomic_DNA"/>
</dbReference>
<dbReference type="Proteomes" id="UP000193200">
    <property type="component" value="Unassembled WGS sequence"/>
</dbReference>
<sequence>MRRDETIYALSSGRGRAGIAVFRISGPAAGRALETVTGRALPIPRRAVLADFLGRDGDGVVDRGLALWFPGPASATGEDLVELHGHGGRAVTEGILSALSAIEGLRAAEPGEFTRRAVEYGKLDLTAAEAVADLVDAETARQREQALRQMSGTTAGLYEDWRRRLLRVLAYVEAVLDFPDEEVPDTAALSALSDAASVKAEIRAHLDDGHRGERLREGIRVTIVGAPNAGKSSLLNALARRDVAIVADRPGTTRDILEVYLDLGGYPVLMTDTAGLRESTDPVEIEGVRRARWRAAESDIRLFVVDATDPVPPPSGDDPDRIVVWNKIDCLGEDTVDVLTGKAFAISARSGAGLSALLDGLSEAIAFRFAVGDAPALTRARHREALERAVEAMGSLAEEKPLELVAEDLRMAVREIGRVTGAVDIEELLDVVFRDFCIGK</sequence>
<dbReference type="Gene3D" id="3.40.50.300">
    <property type="entry name" value="P-loop containing nucleotide triphosphate hydrolases"/>
    <property type="match status" value="1"/>
</dbReference>
<feature type="domain" description="TrmE-type G" evidence="9">
    <location>
        <begin position="218"/>
        <end position="366"/>
    </location>
</feature>
<evidence type="ECO:0000256" key="4">
    <source>
        <dbReference type="ARBA" id="ARBA00022801"/>
    </source>
</evidence>
<feature type="binding site" evidence="7">
    <location>
        <begin position="228"/>
        <end position="233"/>
    </location>
    <ligand>
        <name>GTP</name>
        <dbReference type="ChEBI" id="CHEBI:37565"/>
    </ligand>
</feature>
<keyword evidence="3 7" id="KW-0547">Nucleotide-binding</keyword>
<dbReference type="SUPFAM" id="SSF52540">
    <property type="entry name" value="P-loop containing nucleoside triphosphate hydrolases"/>
    <property type="match status" value="1"/>
</dbReference>
<dbReference type="GO" id="GO:0030488">
    <property type="term" value="P:tRNA methylation"/>
    <property type="evidence" value="ECO:0007669"/>
    <property type="project" value="TreeGrafter"/>
</dbReference>
<organism evidence="10 11">
    <name type="scientific">Oceanibacterium hippocampi</name>
    <dbReference type="NCBI Taxonomy" id="745714"/>
    <lineage>
        <taxon>Bacteria</taxon>
        <taxon>Pseudomonadati</taxon>
        <taxon>Pseudomonadota</taxon>
        <taxon>Alphaproteobacteria</taxon>
        <taxon>Sneathiellales</taxon>
        <taxon>Sneathiellaceae</taxon>
        <taxon>Oceanibacterium</taxon>
    </lineage>
</organism>
<dbReference type="InterPro" id="IPR031168">
    <property type="entry name" value="G_TrmE"/>
</dbReference>
<dbReference type="Pfam" id="PF12631">
    <property type="entry name" value="MnmE_helical"/>
    <property type="match status" value="1"/>
</dbReference>
<dbReference type="SUPFAM" id="SSF116878">
    <property type="entry name" value="TrmE connector domain"/>
    <property type="match status" value="1"/>
</dbReference>
<protein>
    <recommendedName>
        <fullName evidence="7">tRNA modification GTPase MnmE</fullName>
        <ecNumber evidence="7">3.6.-.-</ecNumber>
    </recommendedName>
</protein>
<accession>A0A1Y5RLS7</accession>
<dbReference type="CDD" id="cd04164">
    <property type="entry name" value="trmE"/>
    <property type="match status" value="1"/>
</dbReference>
<keyword evidence="11" id="KW-1185">Reference proteome</keyword>
<dbReference type="GO" id="GO:0005525">
    <property type="term" value="F:GTP binding"/>
    <property type="evidence" value="ECO:0007669"/>
    <property type="project" value="UniProtKB-UniRule"/>
</dbReference>
<name>A0A1Y5RLS7_9PROT</name>
<dbReference type="Gene3D" id="1.20.120.430">
    <property type="entry name" value="tRNA modification GTPase MnmE domain 2"/>
    <property type="match status" value="1"/>
</dbReference>
<evidence type="ECO:0000256" key="3">
    <source>
        <dbReference type="ARBA" id="ARBA00022741"/>
    </source>
</evidence>
<feature type="binding site" evidence="7">
    <location>
        <begin position="272"/>
        <end position="275"/>
    </location>
    <ligand>
        <name>GTP</name>
        <dbReference type="ChEBI" id="CHEBI:37565"/>
    </ligand>
</feature>
<dbReference type="InterPro" id="IPR004520">
    <property type="entry name" value="GTPase_MnmE"/>
</dbReference>
<dbReference type="InParanoid" id="A0A1Y5RLS7"/>
<comment type="subunit">
    <text evidence="7">Homodimer. Heterotetramer of two MnmE and two MnmG subunits.</text>
</comment>
<dbReference type="GO" id="GO:0046872">
    <property type="term" value="F:metal ion binding"/>
    <property type="evidence" value="ECO:0007669"/>
    <property type="project" value="UniProtKB-KW"/>
</dbReference>
<dbReference type="InterPro" id="IPR006073">
    <property type="entry name" value="GTP-bd"/>
</dbReference>